<dbReference type="AlphaFoldDB" id="A0A1G2IQ71"/>
<name>A0A1G2IQ71_9BACT</name>
<evidence type="ECO:0000313" key="2">
    <source>
        <dbReference type="Proteomes" id="UP000178632"/>
    </source>
</evidence>
<dbReference type="EMBL" id="MHPE01000022">
    <property type="protein sequence ID" value="OGZ76915.1"/>
    <property type="molecule type" value="Genomic_DNA"/>
</dbReference>
<organism evidence="1 2">
    <name type="scientific">Candidatus Staskawiczbacteria bacterium RIFCSPLOWO2_12_FULL_37_15</name>
    <dbReference type="NCBI Taxonomy" id="1802218"/>
    <lineage>
        <taxon>Bacteria</taxon>
        <taxon>Candidatus Staskawicziibacteriota</taxon>
    </lineage>
</organism>
<dbReference type="Proteomes" id="UP000178632">
    <property type="component" value="Unassembled WGS sequence"/>
</dbReference>
<reference evidence="1 2" key="1">
    <citation type="journal article" date="2016" name="Nat. Commun.">
        <title>Thousands of microbial genomes shed light on interconnected biogeochemical processes in an aquifer system.</title>
        <authorList>
            <person name="Anantharaman K."/>
            <person name="Brown C.T."/>
            <person name="Hug L.A."/>
            <person name="Sharon I."/>
            <person name="Castelle C.J."/>
            <person name="Probst A.J."/>
            <person name="Thomas B.C."/>
            <person name="Singh A."/>
            <person name="Wilkins M.J."/>
            <person name="Karaoz U."/>
            <person name="Brodie E.L."/>
            <person name="Williams K.H."/>
            <person name="Hubbard S.S."/>
            <person name="Banfield J.F."/>
        </authorList>
    </citation>
    <scope>NUCLEOTIDE SEQUENCE [LARGE SCALE GENOMIC DNA]</scope>
</reference>
<comment type="caution">
    <text evidence="1">The sequence shown here is derived from an EMBL/GenBank/DDBJ whole genome shotgun (WGS) entry which is preliminary data.</text>
</comment>
<gene>
    <name evidence="1" type="ORF">A3G45_00420</name>
</gene>
<evidence type="ECO:0000313" key="1">
    <source>
        <dbReference type="EMBL" id="OGZ76915.1"/>
    </source>
</evidence>
<sequence length="661" mass="76242">MTHNRFIFIDDTHFLGPEIYSRLNQKSESPRNRRISFDELLSWPPKRARNFVEDFEILIFFFPFLNNFQEKSDENVSKIHSLAASIFHTSKLNQKMFFLTNIHNQKQFVDEKRKNVVSDNDFLREAVPSLETLYLGKIFGVFNVQNDENFVRSIIENRISGGILNIDDGLVPLTYLEDLIDGLQKIITDKGINKLEMPDCFISSAIEARLLVDQINAYIPTAYGKVNFSRNQSVLSKPLCIPAFNKFLGRSVIPLSEGLISTITFLQSKEHADIIIHTDPEHFIYKNESLVKRLFGSSASHLLLLESNDHKRFVRKVAVRGGVEGNGLPKLNGEINFLNFLNSKNEFSTLSSLYPRVFDSAITESYSKLDLEYIGDGKNIFTLLSEQDERVANSYHSLFMSLLTMIIPHGYLLHASNNKTKKSLEQLEDYYLRRAEVRIQYLQDISRFVLDFSSSVPTKLPKLADAMDLVINDIVYKHPLTIISAVRKDKKLLEIFRPRTEGFCAHSDLTFLNMVFDRELEKFRPIDLRGYIGSWDPLYDFGKLKFTISGFGKIINREIEVNEDDGKYHIGFTGNRNGIVQLFSLNRSFLDDANQNQYFKLLIKNEPYWKQRILFAEAIHYLADIPYRLLLDESPKAAIATFLLGTKYLNKVYTDTIKNTI</sequence>
<protein>
    <submittedName>
        <fullName evidence="1">Uncharacterized protein</fullName>
    </submittedName>
</protein>
<accession>A0A1G2IQ71</accession>
<proteinExistence type="predicted"/>